<evidence type="ECO:0000313" key="21">
    <source>
        <dbReference type="EMBL" id="QHI73929.1"/>
    </source>
</evidence>
<evidence type="ECO:0000259" key="20">
    <source>
        <dbReference type="Pfam" id="PF24621"/>
    </source>
</evidence>
<sequence length="368" mass="40199">MEKIQINASRKYEMLIGRDLLTNAGKYISEVIEPGKVCIVTDDVVSGIYKDTVFNSLVAAGFEVYVFVFEHGEKSKNITTVSSILEYMAENDFTRSDAIAALGGGITGDVAGFAASVFLRGIRFVQLPTTFLAAVDSSVGGKTGVNLKGGKNLAGAFWQPSLVLCDCNTFSTLPYEIFLDGVAEAIKYGAIINRELFDTLMLHNHDLFPSSEASQKDIENNVSSDVLIEIVNQCVTIKRDIVMEDERDTGVRQLLNFGHTIGHAVEKCSNYAITHGHAVAIGMFIVSKASYKLGLCKMDCSLEIENMLNKFNFPVACPFTAAELTQVALKDKKRAGKSITLVLPDYIGHCYLKKINIEDLETFISAGL</sequence>
<dbReference type="InterPro" id="IPR050071">
    <property type="entry name" value="Dehydroquinate_synthase"/>
</dbReference>
<dbReference type="Pfam" id="PF01761">
    <property type="entry name" value="DHQ_synthase"/>
    <property type="match status" value="1"/>
</dbReference>
<dbReference type="GO" id="GO:0046872">
    <property type="term" value="F:metal ion binding"/>
    <property type="evidence" value="ECO:0007669"/>
    <property type="project" value="UniProtKB-KW"/>
</dbReference>
<evidence type="ECO:0000256" key="13">
    <source>
        <dbReference type="ARBA" id="ARBA00022833"/>
    </source>
</evidence>
<evidence type="ECO:0000256" key="17">
    <source>
        <dbReference type="ARBA" id="ARBA00023285"/>
    </source>
</evidence>
<dbReference type="NCBIfam" id="TIGR01357">
    <property type="entry name" value="aroB"/>
    <property type="match status" value="1"/>
</dbReference>
<comment type="cofactor">
    <cofactor evidence="3">
        <name>Zn(2+)</name>
        <dbReference type="ChEBI" id="CHEBI:29105"/>
    </cofactor>
</comment>
<dbReference type="FunFam" id="3.40.50.1970:FF:000007">
    <property type="entry name" value="Pentafunctional AROM polypeptide"/>
    <property type="match status" value="1"/>
</dbReference>
<comment type="cofactor">
    <cofactor evidence="2 18">
        <name>NAD(+)</name>
        <dbReference type="ChEBI" id="CHEBI:57540"/>
    </cofactor>
</comment>
<dbReference type="UniPathway" id="UPA00053">
    <property type="reaction ID" value="UER00085"/>
</dbReference>
<comment type="pathway">
    <text evidence="5 18">Metabolic intermediate biosynthesis; chorismate biosynthesis; chorismate from D-erythrose 4-phosphate and phosphoenolpyruvate: step 2/7.</text>
</comment>
<dbReference type="KEGG" id="amic:Ami3637_07050"/>
<dbReference type="EMBL" id="CP047591">
    <property type="protein sequence ID" value="QHI73929.1"/>
    <property type="molecule type" value="Genomic_DNA"/>
</dbReference>
<comment type="catalytic activity">
    <reaction evidence="1 18">
        <text>7-phospho-2-dehydro-3-deoxy-D-arabino-heptonate = 3-dehydroquinate + phosphate</text>
        <dbReference type="Rhea" id="RHEA:21968"/>
        <dbReference type="ChEBI" id="CHEBI:32364"/>
        <dbReference type="ChEBI" id="CHEBI:43474"/>
        <dbReference type="ChEBI" id="CHEBI:58394"/>
        <dbReference type="EC" id="4.2.3.4"/>
    </reaction>
</comment>
<evidence type="ECO:0000256" key="18">
    <source>
        <dbReference type="HAMAP-Rule" id="MF_00110"/>
    </source>
</evidence>
<dbReference type="GO" id="GO:0008652">
    <property type="term" value="P:amino acid biosynthetic process"/>
    <property type="evidence" value="ECO:0007669"/>
    <property type="project" value="UniProtKB-KW"/>
</dbReference>
<evidence type="ECO:0000313" key="22">
    <source>
        <dbReference type="Proteomes" id="UP000463883"/>
    </source>
</evidence>
<feature type="binding site" evidence="18">
    <location>
        <position position="184"/>
    </location>
    <ligand>
        <name>Zn(2+)</name>
        <dbReference type="ChEBI" id="CHEBI:29105"/>
    </ligand>
</feature>
<dbReference type="GO" id="GO:0000166">
    <property type="term" value="F:nucleotide binding"/>
    <property type="evidence" value="ECO:0007669"/>
    <property type="project" value="UniProtKB-KW"/>
</dbReference>
<keyword evidence="12 18" id="KW-0547">Nucleotide-binding</keyword>
<dbReference type="InterPro" id="IPR030963">
    <property type="entry name" value="DHQ_synth_fam"/>
</dbReference>
<name>A0A6P1MGT0_9FIRM</name>
<evidence type="ECO:0000256" key="4">
    <source>
        <dbReference type="ARBA" id="ARBA00004496"/>
    </source>
</evidence>
<proteinExistence type="inferred from homology"/>
<dbReference type="Proteomes" id="UP000463883">
    <property type="component" value="Chromosome"/>
</dbReference>
<feature type="binding site" evidence="18">
    <location>
        <position position="151"/>
    </location>
    <ligand>
        <name>NAD(+)</name>
        <dbReference type="ChEBI" id="CHEBI:57540"/>
    </ligand>
</feature>
<evidence type="ECO:0000256" key="12">
    <source>
        <dbReference type="ARBA" id="ARBA00022741"/>
    </source>
</evidence>
<dbReference type="PANTHER" id="PTHR43622">
    <property type="entry name" value="3-DEHYDROQUINATE SYNTHASE"/>
    <property type="match status" value="1"/>
</dbReference>
<evidence type="ECO:0000256" key="3">
    <source>
        <dbReference type="ARBA" id="ARBA00001947"/>
    </source>
</evidence>
<keyword evidence="16 18" id="KW-0456">Lyase</keyword>
<keyword evidence="14 18" id="KW-0520">NAD</keyword>
<keyword evidence="22" id="KW-1185">Reference proteome</keyword>
<keyword evidence="11 18" id="KW-0479">Metal-binding</keyword>
<feature type="binding site" evidence="18">
    <location>
        <begin position="129"/>
        <end position="130"/>
    </location>
    <ligand>
        <name>NAD(+)</name>
        <dbReference type="ChEBI" id="CHEBI:57540"/>
    </ligand>
</feature>
<evidence type="ECO:0000256" key="1">
    <source>
        <dbReference type="ARBA" id="ARBA00001393"/>
    </source>
</evidence>
<dbReference type="GO" id="GO:0009423">
    <property type="term" value="P:chorismate biosynthetic process"/>
    <property type="evidence" value="ECO:0007669"/>
    <property type="project" value="UniProtKB-UniRule"/>
</dbReference>
<evidence type="ECO:0000256" key="5">
    <source>
        <dbReference type="ARBA" id="ARBA00004661"/>
    </source>
</evidence>
<reference evidence="21 22" key="1">
    <citation type="submission" date="2020-01" db="EMBL/GenBank/DDBJ databases">
        <title>Genomic analysis of Aminipila sp. CBA3637.</title>
        <authorList>
            <person name="Kim Y.B."/>
            <person name="Roh S.W."/>
        </authorList>
    </citation>
    <scope>NUCLEOTIDE SEQUENCE [LARGE SCALE GENOMIC DNA]</scope>
    <source>
        <strain evidence="21 22">CBA3637</strain>
    </source>
</reference>
<comment type="function">
    <text evidence="18">Catalyzes the conversion of 3-deoxy-D-arabino-heptulosonate 7-phosphate (DAHP) to dehydroquinate (DHQ).</text>
</comment>
<dbReference type="GO" id="GO:0005737">
    <property type="term" value="C:cytoplasm"/>
    <property type="evidence" value="ECO:0007669"/>
    <property type="project" value="UniProtKB-SubCell"/>
</dbReference>
<dbReference type="Pfam" id="PF24621">
    <property type="entry name" value="DHQS_C"/>
    <property type="match status" value="1"/>
</dbReference>
<comment type="similarity">
    <text evidence="6 18">Belongs to the sugar phosphate cyclases superfamily. Dehydroquinate synthase family.</text>
</comment>
<protein>
    <recommendedName>
        <fullName evidence="8 18">3-dehydroquinate synthase</fullName>
        <shortName evidence="18">DHQS</shortName>
        <ecNumber evidence="7 18">4.2.3.4</ecNumber>
    </recommendedName>
</protein>
<dbReference type="Gene3D" id="1.20.1090.10">
    <property type="entry name" value="Dehydroquinate synthase-like - alpha domain"/>
    <property type="match status" value="1"/>
</dbReference>
<dbReference type="InterPro" id="IPR016037">
    <property type="entry name" value="DHQ_synth_AroB"/>
</dbReference>
<dbReference type="InterPro" id="IPR056179">
    <property type="entry name" value="DHQS_C"/>
</dbReference>
<evidence type="ECO:0000256" key="14">
    <source>
        <dbReference type="ARBA" id="ARBA00023027"/>
    </source>
</evidence>
<dbReference type="SUPFAM" id="SSF56796">
    <property type="entry name" value="Dehydroquinate synthase-like"/>
    <property type="match status" value="1"/>
</dbReference>
<dbReference type="InterPro" id="IPR030960">
    <property type="entry name" value="DHQS/DOIS_N"/>
</dbReference>
<evidence type="ECO:0000256" key="11">
    <source>
        <dbReference type="ARBA" id="ARBA00022723"/>
    </source>
</evidence>
<feature type="binding site" evidence="18">
    <location>
        <position position="142"/>
    </location>
    <ligand>
        <name>NAD(+)</name>
        <dbReference type="ChEBI" id="CHEBI:57540"/>
    </ligand>
</feature>
<dbReference type="Gene3D" id="3.40.50.1970">
    <property type="match status" value="1"/>
</dbReference>
<evidence type="ECO:0000256" key="9">
    <source>
        <dbReference type="ARBA" id="ARBA00022490"/>
    </source>
</evidence>
<feature type="binding site" evidence="18">
    <location>
        <position position="259"/>
    </location>
    <ligand>
        <name>Zn(2+)</name>
        <dbReference type="ChEBI" id="CHEBI:29105"/>
    </ligand>
</feature>
<dbReference type="CDD" id="cd08195">
    <property type="entry name" value="DHQS"/>
    <property type="match status" value="1"/>
</dbReference>
<evidence type="ECO:0000256" key="2">
    <source>
        <dbReference type="ARBA" id="ARBA00001911"/>
    </source>
</evidence>
<evidence type="ECO:0000256" key="7">
    <source>
        <dbReference type="ARBA" id="ARBA00013031"/>
    </source>
</evidence>
<keyword evidence="15 18" id="KW-0057">Aromatic amino acid biosynthesis</keyword>
<dbReference type="GO" id="GO:0003856">
    <property type="term" value="F:3-dehydroquinate synthase activity"/>
    <property type="evidence" value="ECO:0007669"/>
    <property type="project" value="UniProtKB-UniRule"/>
</dbReference>
<keyword evidence="13 18" id="KW-0862">Zinc</keyword>
<keyword evidence="17 18" id="KW-0170">Cobalt</keyword>
<keyword evidence="10 18" id="KW-0028">Amino-acid biosynthesis</keyword>
<evidence type="ECO:0000256" key="6">
    <source>
        <dbReference type="ARBA" id="ARBA00005412"/>
    </source>
</evidence>
<dbReference type="PANTHER" id="PTHR43622:SF7">
    <property type="entry name" value="3-DEHYDROQUINATE SYNTHASE, CHLOROPLASTIC"/>
    <property type="match status" value="1"/>
</dbReference>
<keyword evidence="9 18" id="KW-0963">Cytoplasm</keyword>
<evidence type="ECO:0000256" key="16">
    <source>
        <dbReference type="ARBA" id="ARBA00023239"/>
    </source>
</evidence>
<comment type="cofactor">
    <cofactor evidence="18">
        <name>Co(2+)</name>
        <dbReference type="ChEBI" id="CHEBI:48828"/>
    </cofactor>
    <cofactor evidence="18">
        <name>Zn(2+)</name>
        <dbReference type="ChEBI" id="CHEBI:29105"/>
    </cofactor>
    <text evidence="18">Binds 1 divalent metal cation per subunit. Can use either Co(2+) or Zn(2+).</text>
</comment>
<dbReference type="RefSeq" id="WP_162363691.1">
    <property type="nucleotide sequence ID" value="NZ_CP047591.1"/>
</dbReference>
<evidence type="ECO:0000256" key="15">
    <source>
        <dbReference type="ARBA" id="ARBA00023141"/>
    </source>
</evidence>
<dbReference type="GO" id="GO:0009073">
    <property type="term" value="P:aromatic amino acid family biosynthetic process"/>
    <property type="evidence" value="ECO:0007669"/>
    <property type="project" value="UniProtKB-KW"/>
</dbReference>
<evidence type="ECO:0000256" key="8">
    <source>
        <dbReference type="ARBA" id="ARBA00017684"/>
    </source>
</evidence>
<feature type="binding site" evidence="18">
    <location>
        <position position="275"/>
    </location>
    <ligand>
        <name>Zn(2+)</name>
        <dbReference type="ChEBI" id="CHEBI:29105"/>
    </ligand>
</feature>
<evidence type="ECO:0000259" key="19">
    <source>
        <dbReference type="Pfam" id="PF01761"/>
    </source>
</evidence>
<feature type="binding site" evidence="18">
    <location>
        <begin position="169"/>
        <end position="172"/>
    </location>
    <ligand>
        <name>NAD(+)</name>
        <dbReference type="ChEBI" id="CHEBI:57540"/>
    </ligand>
</feature>
<comment type="caution">
    <text evidence="18">Lacks conserved residue(s) required for the propagation of feature annotation.</text>
</comment>
<feature type="domain" description="3-dehydroquinate synthase C-terminal" evidence="20">
    <location>
        <begin position="181"/>
        <end position="333"/>
    </location>
</feature>
<accession>A0A6P1MGT0</accession>
<evidence type="ECO:0000256" key="10">
    <source>
        <dbReference type="ARBA" id="ARBA00022605"/>
    </source>
</evidence>
<gene>
    <name evidence="18 21" type="primary">aroB</name>
    <name evidence="21" type="ORF">Ami3637_07050</name>
</gene>
<dbReference type="AlphaFoldDB" id="A0A6P1MGT0"/>
<comment type="subcellular location">
    <subcellularLocation>
        <location evidence="4 18">Cytoplasm</location>
    </subcellularLocation>
</comment>
<dbReference type="HAMAP" id="MF_00110">
    <property type="entry name" value="DHQ_synthase"/>
    <property type="match status" value="1"/>
</dbReference>
<dbReference type="EC" id="4.2.3.4" evidence="7 18"/>
<organism evidence="21 22">
    <name type="scientific">Aminipila terrae</name>
    <dbReference type="NCBI Taxonomy" id="2697030"/>
    <lineage>
        <taxon>Bacteria</taxon>
        <taxon>Bacillati</taxon>
        <taxon>Bacillota</taxon>
        <taxon>Clostridia</taxon>
        <taxon>Peptostreptococcales</taxon>
        <taxon>Anaerovoracaceae</taxon>
        <taxon>Aminipila</taxon>
    </lineage>
</organism>
<dbReference type="PIRSF" id="PIRSF001455">
    <property type="entry name" value="DHQ_synth"/>
    <property type="match status" value="1"/>
</dbReference>
<feature type="domain" description="3-dehydroquinate synthase N-terminal" evidence="19">
    <location>
        <begin position="67"/>
        <end position="177"/>
    </location>
</feature>